<feature type="region of interest" description="Disordered" evidence="1">
    <location>
        <begin position="145"/>
        <end position="232"/>
    </location>
</feature>
<keyword evidence="4" id="KW-1185">Reference proteome</keyword>
<name>M7T7L6_EUTLA</name>
<reference evidence="4" key="1">
    <citation type="journal article" date="2013" name="Genome Announc.">
        <title>Draft genome sequence of the grapevine dieback fungus Eutypa lata UCR-EL1.</title>
        <authorList>
            <person name="Blanco-Ulate B."/>
            <person name="Rolshausen P.E."/>
            <person name="Cantu D."/>
        </authorList>
    </citation>
    <scope>NUCLEOTIDE SEQUENCE [LARGE SCALE GENOMIC DNA]</scope>
    <source>
        <strain evidence="4">UCR-EL1</strain>
    </source>
</reference>
<evidence type="ECO:0008006" key="5">
    <source>
        <dbReference type="Google" id="ProtNLM"/>
    </source>
</evidence>
<evidence type="ECO:0000313" key="3">
    <source>
        <dbReference type="EMBL" id="EMR65816.1"/>
    </source>
</evidence>
<dbReference type="Proteomes" id="UP000012174">
    <property type="component" value="Unassembled WGS sequence"/>
</dbReference>
<dbReference type="HOGENOM" id="CLU_1094284_0_0_1"/>
<evidence type="ECO:0000313" key="4">
    <source>
        <dbReference type="Proteomes" id="UP000012174"/>
    </source>
</evidence>
<proteinExistence type="predicted"/>
<feature type="region of interest" description="Disordered" evidence="1">
    <location>
        <begin position="29"/>
        <end position="57"/>
    </location>
</feature>
<dbReference type="AlphaFoldDB" id="M7T7L6"/>
<feature type="chain" id="PRO_5004085420" description="Infection structure specific protein" evidence="2">
    <location>
        <begin position="28"/>
        <end position="254"/>
    </location>
</feature>
<dbReference type="KEGG" id="ela:UCREL1_7214"/>
<organism evidence="3 4">
    <name type="scientific">Eutypa lata (strain UCR-EL1)</name>
    <name type="common">Grapevine dieback disease fungus</name>
    <name type="synonym">Eutypa armeniacae</name>
    <dbReference type="NCBI Taxonomy" id="1287681"/>
    <lineage>
        <taxon>Eukaryota</taxon>
        <taxon>Fungi</taxon>
        <taxon>Dikarya</taxon>
        <taxon>Ascomycota</taxon>
        <taxon>Pezizomycotina</taxon>
        <taxon>Sordariomycetes</taxon>
        <taxon>Xylariomycetidae</taxon>
        <taxon>Xylariales</taxon>
        <taxon>Diatrypaceae</taxon>
        <taxon>Eutypa</taxon>
    </lineage>
</organism>
<dbReference type="EMBL" id="KB706787">
    <property type="protein sequence ID" value="EMR65816.1"/>
    <property type="molecule type" value="Genomic_DNA"/>
</dbReference>
<feature type="signal peptide" evidence="2">
    <location>
        <begin position="1"/>
        <end position="27"/>
    </location>
</feature>
<sequence>MHSPQTLLGTAAALAAVASAYIPDIHARQTPASAEGAPPTTSATGYSDSDYSSGEGALSDECQSAIAGLVPLYSELPTPPPALLTATEALPLDPCVTAPPFTGAELEQWESYTSAAVEWYSSNSGAIDDALASCADLQGYGEASIPMCTSTPTPTPTGAASPTSDGEGEQGGDDETATMTSDDADQPTTTADDDGESSSMATATEEAGESSSSATTPTSDAGSPTPVPGAAPREKGVIAAAVAIVAAGAWGFML</sequence>
<dbReference type="OrthoDB" id="3561078at2759"/>
<dbReference type="eggNOG" id="ENOG502T46U">
    <property type="taxonomic scope" value="Eukaryota"/>
</dbReference>
<feature type="compositionally biased region" description="Low complexity" evidence="1">
    <location>
        <begin position="149"/>
        <end position="165"/>
    </location>
</feature>
<evidence type="ECO:0000256" key="2">
    <source>
        <dbReference type="SAM" id="SignalP"/>
    </source>
</evidence>
<gene>
    <name evidence="3" type="ORF">UCREL1_7214</name>
</gene>
<feature type="compositionally biased region" description="Low complexity" evidence="1">
    <location>
        <begin position="40"/>
        <end position="57"/>
    </location>
</feature>
<protein>
    <recommendedName>
        <fullName evidence="5">Infection structure specific protein</fullName>
    </recommendedName>
</protein>
<evidence type="ECO:0000256" key="1">
    <source>
        <dbReference type="SAM" id="MobiDB-lite"/>
    </source>
</evidence>
<feature type="compositionally biased region" description="Low complexity" evidence="1">
    <location>
        <begin position="197"/>
        <end position="224"/>
    </location>
</feature>
<keyword evidence="2" id="KW-0732">Signal</keyword>
<accession>M7T7L6</accession>
<feature type="compositionally biased region" description="Acidic residues" evidence="1">
    <location>
        <begin position="166"/>
        <end position="176"/>
    </location>
</feature>